<evidence type="ECO:0000313" key="3">
    <source>
        <dbReference type="Proteomes" id="UP001652542"/>
    </source>
</evidence>
<organism evidence="2 3">
    <name type="scientific">Albidovulum marisflavi</name>
    <dbReference type="NCBI Taxonomy" id="2984159"/>
    <lineage>
        <taxon>Bacteria</taxon>
        <taxon>Pseudomonadati</taxon>
        <taxon>Pseudomonadota</taxon>
        <taxon>Alphaproteobacteria</taxon>
        <taxon>Rhodobacterales</taxon>
        <taxon>Paracoccaceae</taxon>
        <taxon>Albidovulum</taxon>
    </lineage>
</organism>
<dbReference type="InterPro" id="IPR036866">
    <property type="entry name" value="RibonucZ/Hydroxyglut_hydro"/>
</dbReference>
<dbReference type="EMBL" id="JAOWKY010000001">
    <property type="protein sequence ID" value="MCV2868312.1"/>
    <property type="molecule type" value="Genomic_DNA"/>
</dbReference>
<dbReference type="RefSeq" id="WP_263733929.1">
    <property type="nucleotide sequence ID" value="NZ_JAOWKY010000001.1"/>
</dbReference>
<keyword evidence="3" id="KW-1185">Reference proteome</keyword>
<dbReference type="Gene3D" id="3.60.15.10">
    <property type="entry name" value="Ribonuclease Z/Hydroxyacylglutathione hydrolase-like"/>
    <property type="match status" value="1"/>
</dbReference>
<name>A0ABT2ZB95_9RHOB</name>
<dbReference type="InterPro" id="IPR001279">
    <property type="entry name" value="Metallo-B-lactamas"/>
</dbReference>
<evidence type="ECO:0000259" key="1">
    <source>
        <dbReference type="Pfam" id="PF12706"/>
    </source>
</evidence>
<dbReference type="CDD" id="cd16279">
    <property type="entry name" value="metallo-hydrolase-like_MBL-fold"/>
    <property type="match status" value="1"/>
</dbReference>
<sequence length="265" mass="29309">MARLRFTILGCGSSGGVPRLGGLWGDCDPTNPRNRRTRCSMLVERIDTGGTTRVLIDTSPDMREQLLAAGVGELDGVVYTHAHADHVHGIDDIRQIVFNTRRRMQVWADGPTQEALISRFGYAFVQPQGSSYPPICDMNTIHGPFSVQGAGGAIALTPFRVEHGVIDALGFRIAALAYLPDVSDMDEDAWNQVRGLDCWILDALRRKPHPTHIHLGKALDWIERAKPRRAILTNMHIDLDHATLVAETPDHVDVAFDGMTVEYEV</sequence>
<proteinExistence type="predicted"/>
<dbReference type="PANTHER" id="PTHR42663:SF6">
    <property type="entry name" value="HYDROLASE C777.06C-RELATED"/>
    <property type="match status" value="1"/>
</dbReference>
<accession>A0ABT2ZB95</accession>
<dbReference type="Pfam" id="PF12706">
    <property type="entry name" value="Lactamase_B_2"/>
    <property type="match status" value="1"/>
</dbReference>
<dbReference type="PANTHER" id="PTHR42663">
    <property type="entry name" value="HYDROLASE C777.06C-RELATED-RELATED"/>
    <property type="match status" value="1"/>
</dbReference>
<protein>
    <submittedName>
        <fullName evidence="2">MBL fold metallo-hydrolase</fullName>
    </submittedName>
</protein>
<dbReference type="Proteomes" id="UP001652542">
    <property type="component" value="Unassembled WGS sequence"/>
</dbReference>
<comment type="caution">
    <text evidence="2">The sequence shown here is derived from an EMBL/GenBank/DDBJ whole genome shotgun (WGS) entry which is preliminary data.</text>
</comment>
<reference evidence="2 3" key="1">
    <citation type="submission" date="2022-10" db="EMBL/GenBank/DDBJ databases">
        <title>Defluviimonas sp. nov., isolated from ocean surface water.</title>
        <authorList>
            <person name="He W."/>
            <person name="Wang L."/>
            <person name="Zhang D.-F."/>
        </authorList>
    </citation>
    <scope>NUCLEOTIDE SEQUENCE [LARGE SCALE GENOMIC DNA]</scope>
    <source>
        <strain evidence="2 3">WL0002</strain>
    </source>
</reference>
<feature type="domain" description="Metallo-beta-lactamase" evidence="1">
    <location>
        <begin position="52"/>
        <end position="233"/>
    </location>
</feature>
<evidence type="ECO:0000313" key="2">
    <source>
        <dbReference type="EMBL" id="MCV2868312.1"/>
    </source>
</evidence>
<gene>
    <name evidence="2" type="ORF">OEW28_06690</name>
</gene>
<dbReference type="SUPFAM" id="SSF56281">
    <property type="entry name" value="Metallo-hydrolase/oxidoreductase"/>
    <property type="match status" value="1"/>
</dbReference>